<proteinExistence type="predicted"/>
<dbReference type="EMBL" id="CAJVPZ010031793">
    <property type="protein sequence ID" value="CAG8740199.1"/>
    <property type="molecule type" value="Genomic_DNA"/>
</dbReference>
<gene>
    <name evidence="1" type="ORF">RFULGI_LOCUS12799</name>
</gene>
<name>A0A9N9IL09_9GLOM</name>
<evidence type="ECO:0000313" key="1">
    <source>
        <dbReference type="EMBL" id="CAG8740199.1"/>
    </source>
</evidence>
<evidence type="ECO:0000313" key="2">
    <source>
        <dbReference type="Proteomes" id="UP000789396"/>
    </source>
</evidence>
<protein>
    <submittedName>
        <fullName evidence="1">6878_t:CDS:1</fullName>
    </submittedName>
</protein>
<dbReference type="AlphaFoldDB" id="A0A9N9IL09"/>
<comment type="caution">
    <text evidence="1">The sequence shown here is derived from an EMBL/GenBank/DDBJ whole genome shotgun (WGS) entry which is preliminary data.</text>
</comment>
<accession>A0A9N9IL09</accession>
<dbReference type="Proteomes" id="UP000789396">
    <property type="component" value="Unassembled WGS sequence"/>
</dbReference>
<organism evidence="1 2">
    <name type="scientific">Racocetra fulgida</name>
    <dbReference type="NCBI Taxonomy" id="60492"/>
    <lineage>
        <taxon>Eukaryota</taxon>
        <taxon>Fungi</taxon>
        <taxon>Fungi incertae sedis</taxon>
        <taxon>Mucoromycota</taxon>
        <taxon>Glomeromycotina</taxon>
        <taxon>Glomeromycetes</taxon>
        <taxon>Diversisporales</taxon>
        <taxon>Gigasporaceae</taxon>
        <taxon>Racocetra</taxon>
    </lineage>
</organism>
<dbReference type="OrthoDB" id="2432138at2759"/>
<keyword evidence="2" id="KW-1185">Reference proteome</keyword>
<reference evidence="1" key="1">
    <citation type="submission" date="2021-06" db="EMBL/GenBank/DDBJ databases">
        <authorList>
            <person name="Kallberg Y."/>
            <person name="Tangrot J."/>
            <person name="Rosling A."/>
        </authorList>
    </citation>
    <scope>NUCLEOTIDE SEQUENCE</scope>
    <source>
        <strain evidence="1">IN212</strain>
    </source>
</reference>
<sequence length="86" mass="10127">MSTDNNSKDNITENNRDEQKLENECDFQFNNINFNELAFEYLRKLEEYLNELKITKFDYSQFNFDDLKIIGHGGFAVVYSAELQAA</sequence>